<protein>
    <submittedName>
        <fullName evidence="1">Nodule Cysteine-Rich (NCR) secreted peptide</fullName>
    </submittedName>
</protein>
<evidence type="ECO:0000313" key="1">
    <source>
        <dbReference type="EMBL" id="KEH35849.1"/>
    </source>
</evidence>
<organism evidence="1 3">
    <name type="scientific">Medicago truncatula</name>
    <name type="common">Barrel medic</name>
    <name type="synonym">Medicago tribuloides</name>
    <dbReference type="NCBI Taxonomy" id="3880"/>
    <lineage>
        <taxon>Eukaryota</taxon>
        <taxon>Viridiplantae</taxon>
        <taxon>Streptophyta</taxon>
        <taxon>Embryophyta</taxon>
        <taxon>Tracheophyta</taxon>
        <taxon>Spermatophyta</taxon>
        <taxon>Magnoliopsida</taxon>
        <taxon>eudicotyledons</taxon>
        <taxon>Gunneridae</taxon>
        <taxon>Pentapetalae</taxon>
        <taxon>rosids</taxon>
        <taxon>fabids</taxon>
        <taxon>Fabales</taxon>
        <taxon>Fabaceae</taxon>
        <taxon>Papilionoideae</taxon>
        <taxon>50 kb inversion clade</taxon>
        <taxon>NPAAA clade</taxon>
        <taxon>Hologalegina</taxon>
        <taxon>IRL clade</taxon>
        <taxon>Trifolieae</taxon>
        <taxon>Medicago</taxon>
    </lineage>
</organism>
<reference evidence="2" key="3">
    <citation type="submission" date="2015-04" db="UniProtKB">
        <authorList>
            <consortium name="EnsemblPlants"/>
        </authorList>
    </citation>
    <scope>IDENTIFICATION</scope>
    <source>
        <strain evidence="2">cv. Jemalong A17</strain>
    </source>
</reference>
<keyword evidence="3" id="KW-1185">Reference proteome</keyword>
<dbReference type="Proteomes" id="UP000002051">
    <property type="component" value="Chromosome 3"/>
</dbReference>
<reference evidence="1 3" key="2">
    <citation type="journal article" date="2014" name="BMC Genomics">
        <title>An improved genome release (version Mt4.0) for the model legume Medicago truncatula.</title>
        <authorList>
            <person name="Tang H."/>
            <person name="Krishnakumar V."/>
            <person name="Bidwell S."/>
            <person name="Rosen B."/>
            <person name="Chan A."/>
            <person name="Zhou S."/>
            <person name="Gentzbittel L."/>
            <person name="Childs K.L."/>
            <person name="Yandell M."/>
            <person name="Gundlach H."/>
            <person name="Mayer K.F."/>
            <person name="Schwartz D.C."/>
            <person name="Town C.D."/>
        </authorList>
    </citation>
    <scope>GENOME REANNOTATION</scope>
    <source>
        <strain evidence="1">A17</strain>
        <strain evidence="2 3">cv. Jemalong A17</strain>
    </source>
</reference>
<evidence type="ECO:0000313" key="2">
    <source>
        <dbReference type="EnsemblPlants" id="KEH35849"/>
    </source>
</evidence>
<accession>A0A072V1J1</accession>
<dbReference type="EMBL" id="CM001219">
    <property type="protein sequence ID" value="KEH35849.1"/>
    <property type="molecule type" value="Genomic_DNA"/>
</dbReference>
<reference evidence="1 3" key="1">
    <citation type="journal article" date="2011" name="Nature">
        <title>The Medicago genome provides insight into the evolution of rhizobial symbioses.</title>
        <authorList>
            <person name="Young N.D."/>
            <person name="Debelle F."/>
            <person name="Oldroyd G.E."/>
            <person name="Geurts R."/>
            <person name="Cannon S.B."/>
            <person name="Udvardi M.K."/>
            <person name="Benedito V.A."/>
            <person name="Mayer K.F."/>
            <person name="Gouzy J."/>
            <person name="Schoof H."/>
            <person name="Van de Peer Y."/>
            <person name="Proost S."/>
            <person name="Cook D.R."/>
            <person name="Meyers B.C."/>
            <person name="Spannagl M."/>
            <person name="Cheung F."/>
            <person name="De Mita S."/>
            <person name="Krishnakumar V."/>
            <person name="Gundlach H."/>
            <person name="Zhou S."/>
            <person name="Mudge J."/>
            <person name="Bharti A.K."/>
            <person name="Murray J.D."/>
            <person name="Naoumkina M.A."/>
            <person name="Rosen B."/>
            <person name="Silverstein K.A."/>
            <person name="Tang H."/>
            <person name="Rombauts S."/>
            <person name="Zhao P.X."/>
            <person name="Zhou P."/>
            <person name="Barbe V."/>
            <person name="Bardou P."/>
            <person name="Bechner M."/>
            <person name="Bellec A."/>
            <person name="Berger A."/>
            <person name="Berges H."/>
            <person name="Bidwell S."/>
            <person name="Bisseling T."/>
            <person name="Choisne N."/>
            <person name="Couloux A."/>
            <person name="Denny R."/>
            <person name="Deshpande S."/>
            <person name="Dai X."/>
            <person name="Doyle J.J."/>
            <person name="Dudez A.M."/>
            <person name="Farmer A.D."/>
            <person name="Fouteau S."/>
            <person name="Franken C."/>
            <person name="Gibelin C."/>
            <person name="Gish J."/>
            <person name="Goldstein S."/>
            <person name="Gonzalez A.J."/>
            <person name="Green P.J."/>
            <person name="Hallab A."/>
            <person name="Hartog M."/>
            <person name="Hua A."/>
            <person name="Humphray S.J."/>
            <person name="Jeong D.H."/>
            <person name="Jing Y."/>
            <person name="Jocker A."/>
            <person name="Kenton S.M."/>
            <person name="Kim D.J."/>
            <person name="Klee K."/>
            <person name="Lai H."/>
            <person name="Lang C."/>
            <person name="Lin S."/>
            <person name="Macmil S.L."/>
            <person name="Magdelenat G."/>
            <person name="Matthews L."/>
            <person name="McCorrison J."/>
            <person name="Monaghan E.L."/>
            <person name="Mun J.H."/>
            <person name="Najar F.Z."/>
            <person name="Nicholson C."/>
            <person name="Noirot C."/>
            <person name="O'Bleness M."/>
            <person name="Paule C.R."/>
            <person name="Poulain J."/>
            <person name="Prion F."/>
            <person name="Qin B."/>
            <person name="Qu C."/>
            <person name="Retzel E.F."/>
            <person name="Riddle C."/>
            <person name="Sallet E."/>
            <person name="Samain S."/>
            <person name="Samson N."/>
            <person name="Sanders I."/>
            <person name="Saurat O."/>
            <person name="Scarpelli C."/>
            <person name="Schiex T."/>
            <person name="Segurens B."/>
            <person name="Severin A.J."/>
            <person name="Sherrier D.J."/>
            <person name="Shi R."/>
            <person name="Sims S."/>
            <person name="Singer S.R."/>
            <person name="Sinharoy S."/>
            <person name="Sterck L."/>
            <person name="Viollet A."/>
            <person name="Wang B.B."/>
            <person name="Wang K."/>
            <person name="Wang M."/>
            <person name="Wang X."/>
            <person name="Warfsmann J."/>
            <person name="Weissenbach J."/>
            <person name="White D.D."/>
            <person name="White J.D."/>
            <person name="Wiley G.B."/>
            <person name="Wincker P."/>
            <person name="Xing Y."/>
            <person name="Yang L."/>
            <person name="Yao Z."/>
            <person name="Ying F."/>
            <person name="Zhai J."/>
            <person name="Zhou L."/>
            <person name="Zuber A."/>
            <person name="Denarie J."/>
            <person name="Dixon R.A."/>
            <person name="May G.D."/>
            <person name="Schwartz D.C."/>
            <person name="Rogers J."/>
            <person name="Quetier F."/>
            <person name="Town C.D."/>
            <person name="Roe B.A."/>
        </authorList>
    </citation>
    <scope>NUCLEOTIDE SEQUENCE [LARGE SCALE GENOMIC DNA]</scope>
    <source>
        <strain evidence="1">A17</strain>
        <strain evidence="2 3">cv. Jemalong A17</strain>
    </source>
</reference>
<gene>
    <name evidence="1" type="ordered locus">MTR_3g103450</name>
</gene>
<evidence type="ECO:0000313" key="3">
    <source>
        <dbReference type="Proteomes" id="UP000002051"/>
    </source>
</evidence>
<proteinExistence type="predicted"/>
<dbReference type="HOGENOM" id="CLU_3417579_0_0_1"/>
<dbReference type="AlphaFoldDB" id="A0A072V1J1"/>
<name>A0A072V1J1_MEDTR</name>
<dbReference type="EnsemblPlants" id="KEH35849">
    <property type="protein sequence ID" value="KEH35849"/>
    <property type="gene ID" value="MTR_3g103450"/>
</dbReference>
<sequence length="26" mass="3259">MRKGYTAKRLYEYETQDITQTLYKEE</sequence>